<feature type="region of interest" description="Disordered" evidence="1">
    <location>
        <begin position="1"/>
        <end position="27"/>
    </location>
</feature>
<dbReference type="OrthoDB" id="277294at2"/>
<sequence length="380" mass="42795">MTDTTVTTASERAIKQQKPSSLTRSSLKTPADEALSLYEHYWPPVEHFEGFDAELTDFLAATPEKQQAVLEGLRHDPEAQGRFLHTHLGSIYAHSFGYRDGAFTRHTDDAAEIAQFAAKIALERELFDHWAAVGDLPEFADQLAAADHLDELAATNPGVVHPLFDFIRDEASREQIERFLLCETIRNEVVDDEVALLVVGLQGMQKAVAAANLWDECGRGKLENFHTYWLRRLLEATEDGWNTLDEYRQGHPWFGKLTSNINAALLTRPARKMMAYGCFLVFESWVEPHFVRILEGMTRVGLLDDEMRIYFTAHVAIDPRHSRELSDGMRLQRPELAPGEIKDIVYGAHLASETGRRQFDRMLGFLRAMPAADAATAATA</sequence>
<dbReference type="SMART" id="SM01236">
    <property type="entry name" value="Haem_oxygenase_2"/>
    <property type="match status" value="1"/>
</dbReference>
<organism evidence="2 3">
    <name type="scientific">Streptomyces xanthophaeus</name>
    <dbReference type="NCBI Taxonomy" id="67385"/>
    <lineage>
        <taxon>Bacteria</taxon>
        <taxon>Bacillati</taxon>
        <taxon>Actinomycetota</taxon>
        <taxon>Actinomycetes</taxon>
        <taxon>Kitasatosporales</taxon>
        <taxon>Streptomycetaceae</taxon>
        <taxon>Streptomyces</taxon>
    </lineage>
</organism>
<dbReference type="EMBL" id="BNEE01000006">
    <property type="protein sequence ID" value="GHI89661.1"/>
    <property type="molecule type" value="Genomic_DNA"/>
</dbReference>
<protein>
    <recommendedName>
        <fullName evidence="4">Iron-containing redox enzyme family protein</fullName>
    </recommendedName>
</protein>
<name>A0A919LG33_9ACTN</name>
<dbReference type="AlphaFoldDB" id="A0A919LG33"/>
<evidence type="ECO:0008006" key="4">
    <source>
        <dbReference type="Google" id="ProtNLM"/>
    </source>
</evidence>
<dbReference type="Pfam" id="PF14518">
    <property type="entry name" value="Haem_oxygenas_2"/>
    <property type="match status" value="1"/>
</dbReference>
<dbReference type="Proteomes" id="UP000600026">
    <property type="component" value="Unassembled WGS sequence"/>
</dbReference>
<proteinExistence type="predicted"/>
<feature type="compositionally biased region" description="Polar residues" evidence="1">
    <location>
        <begin position="17"/>
        <end position="27"/>
    </location>
</feature>
<evidence type="ECO:0000313" key="3">
    <source>
        <dbReference type="Proteomes" id="UP000600026"/>
    </source>
</evidence>
<evidence type="ECO:0000313" key="2">
    <source>
        <dbReference type="EMBL" id="GHI89661.1"/>
    </source>
</evidence>
<dbReference type="SUPFAM" id="SSF48613">
    <property type="entry name" value="Heme oxygenase-like"/>
    <property type="match status" value="1"/>
</dbReference>
<dbReference type="InterPro" id="IPR016084">
    <property type="entry name" value="Haem_Oase-like_multi-hlx"/>
</dbReference>
<dbReference type="RefSeq" id="WP_031149796.1">
    <property type="nucleotide sequence ID" value="NZ_BNEE01000006.1"/>
</dbReference>
<gene>
    <name evidence="2" type="ORF">Sxan_70250</name>
</gene>
<feature type="compositionally biased region" description="Polar residues" evidence="1">
    <location>
        <begin position="1"/>
        <end position="10"/>
    </location>
</feature>
<reference evidence="2" key="1">
    <citation type="submission" date="2020-09" db="EMBL/GenBank/DDBJ databases">
        <title>Whole genome shotgun sequence of Streptomyces xanthophaeus NBRC 12829.</title>
        <authorList>
            <person name="Komaki H."/>
            <person name="Tamura T."/>
        </authorList>
    </citation>
    <scope>NUCLEOTIDE SEQUENCE</scope>
    <source>
        <strain evidence="2">NBRC 12829</strain>
    </source>
</reference>
<evidence type="ECO:0000256" key="1">
    <source>
        <dbReference type="SAM" id="MobiDB-lite"/>
    </source>
</evidence>
<dbReference type="Gene3D" id="1.20.910.10">
    <property type="entry name" value="Heme oxygenase-like"/>
    <property type="match status" value="1"/>
</dbReference>
<comment type="caution">
    <text evidence="2">The sequence shown here is derived from an EMBL/GenBank/DDBJ whole genome shotgun (WGS) entry which is preliminary data.</text>
</comment>
<accession>A0A919LG33</accession>
<keyword evidence="3" id="KW-1185">Reference proteome</keyword>